<reference evidence="7 8" key="1">
    <citation type="submission" date="2018-11" db="EMBL/GenBank/DDBJ databases">
        <title>Draft genome sequences of potential pathogenic Clostridium perfringens from environmental surface water in the North West Province, South Africa.</title>
        <authorList>
            <person name="Fourie J.C.J."/>
            <person name="Sanko T.J."/>
            <person name="Bezuidenhout C."/>
            <person name="Mienie C."/>
            <person name="Adeleke R."/>
        </authorList>
    </citation>
    <scope>NUCLEOTIDE SEQUENCE [LARGE SCALE GENOMIC DNA]</scope>
    <source>
        <strain evidence="7 8">SC4-C13</strain>
    </source>
</reference>
<dbReference type="Proteomes" id="UP000273641">
    <property type="component" value="Unassembled WGS sequence"/>
</dbReference>
<organism evidence="7 8">
    <name type="scientific">Clostridium perfringens</name>
    <dbReference type="NCBI Taxonomy" id="1502"/>
    <lineage>
        <taxon>Bacteria</taxon>
        <taxon>Bacillati</taxon>
        <taxon>Bacillota</taxon>
        <taxon>Clostridia</taxon>
        <taxon>Eubacteriales</taxon>
        <taxon>Clostridiaceae</taxon>
        <taxon>Clostridium</taxon>
    </lineage>
</organism>
<evidence type="ECO:0000256" key="5">
    <source>
        <dbReference type="ARBA" id="ARBA00023136"/>
    </source>
</evidence>
<feature type="transmembrane region" description="Helical" evidence="6">
    <location>
        <begin position="148"/>
        <end position="168"/>
    </location>
</feature>
<comment type="subcellular location">
    <subcellularLocation>
        <location evidence="1">Cell membrane</location>
        <topology evidence="1">Multi-pass membrane protein</topology>
    </subcellularLocation>
</comment>
<dbReference type="EMBL" id="RQNR01000007">
    <property type="protein sequence ID" value="RQN23552.1"/>
    <property type="molecule type" value="Genomic_DNA"/>
</dbReference>
<gene>
    <name evidence="7" type="ORF">EHZ11_13070</name>
</gene>
<sequence length="484" mass="55148">MNSLLKKFIDFALGSGITLILGFISSPIITRLIMPDNYGKFSMFNTVTNLILVVVMVGLDQAYVRFFYEEEQVSRKKLLRESIKIPMLVNLLFSLLLILFYKPFSKFIIGQYSFSVIIMLIIQNTLGIIGRFALLVVRMQQKGKLYSVLQVITKLTYIVGVLSLFLILGNSYNTLILALIISNLLCVIWAIFTERNEWFGVSKNIKLKTSNKELIVFGAPLIFSMAITWIFQSMDKFFIKAFNGYIELGLYSAAFTIIALLNAVQGTFTTFWVPVANEKYVENPEKSKKFFTKVNLIVSFGMLIIAIGIITFKDFLILLLGPKYRQASNIFPFLVFMPIMYTISETTVLGISFKKKNKNHIYIAIISALVNLVGNLILVPSFGAKGAAISTGVSYIVFFSARTLISKNLYHVDYNLKKFYTSTILVTVLALYASFNTSMLILILLGMIVLLIVCFIYKEVLIWALNYLDDKFFRRKHKKYKCKH</sequence>
<dbReference type="PANTHER" id="PTHR30250">
    <property type="entry name" value="PST FAMILY PREDICTED COLANIC ACID TRANSPORTER"/>
    <property type="match status" value="1"/>
</dbReference>
<keyword evidence="2" id="KW-1003">Cell membrane</keyword>
<feature type="transmembrane region" description="Helical" evidence="6">
    <location>
        <begin position="46"/>
        <end position="64"/>
    </location>
</feature>
<evidence type="ECO:0000313" key="7">
    <source>
        <dbReference type="EMBL" id="RQN23552.1"/>
    </source>
</evidence>
<dbReference type="InterPro" id="IPR050833">
    <property type="entry name" value="Poly_Biosynth_Transport"/>
</dbReference>
<feature type="transmembrane region" description="Helical" evidence="6">
    <location>
        <begin position="174"/>
        <end position="193"/>
    </location>
</feature>
<feature type="transmembrane region" description="Helical" evidence="6">
    <location>
        <begin position="12"/>
        <end position="34"/>
    </location>
</feature>
<feature type="transmembrane region" description="Helical" evidence="6">
    <location>
        <begin position="361"/>
        <end position="380"/>
    </location>
</feature>
<feature type="transmembrane region" description="Helical" evidence="6">
    <location>
        <begin position="116"/>
        <end position="136"/>
    </location>
</feature>
<evidence type="ECO:0000256" key="4">
    <source>
        <dbReference type="ARBA" id="ARBA00022989"/>
    </source>
</evidence>
<dbReference type="InterPro" id="IPR002797">
    <property type="entry name" value="Polysacc_synth"/>
</dbReference>
<evidence type="ECO:0000256" key="6">
    <source>
        <dbReference type="SAM" id="Phobius"/>
    </source>
</evidence>
<feature type="transmembrane region" description="Helical" evidence="6">
    <location>
        <begin position="386"/>
        <end position="405"/>
    </location>
</feature>
<feature type="transmembrane region" description="Helical" evidence="6">
    <location>
        <begin position="251"/>
        <end position="273"/>
    </location>
</feature>
<evidence type="ECO:0000313" key="8">
    <source>
        <dbReference type="Proteomes" id="UP000273641"/>
    </source>
</evidence>
<feature type="transmembrane region" description="Helical" evidence="6">
    <location>
        <begin position="417"/>
        <end position="435"/>
    </location>
</feature>
<dbReference type="AlphaFoldDB" id="A0AAE8FRQ5"/>
<dbReference type="PANTHER" id="PTHR30250:SF11">
    <property type="entry name" value="O-ANTIGEN TRANSPORTER-RELATED"/>
    <property type="match status" value="1"/>
</dbReference>
<protein>
    <submittedName>
        <fullName evidence="7">Polysaccharide biosynthesis protein</fullName>
    </submittedName>
</protein>
<evidence type="ECO:0000256" key="1">
    <source>
        <dbReference type="ARBA" id="ARBA00004651"/>
    </source>
</evidence>
<evidence type="ECO:0000256" key="2">
    <source>
        <dbReference type="ARBA" id="ARBA00022475"/>
    </source>
</evidence>
<keyword evidence="5 6" id="KW-0472">Membrane</keyword>
<dbReference type="GO" id="GO:0005886">
    <property type="term" value="C:plasma membrane"/>
    <property type="evidence" value="ECO:0007669"/>
    <property type="project" value="UniProtKB-SubCell"/>
</dbReference>
<dbReference type="Pfam" id="PF01943">
    <property type="entry name" value="Polysacc_synt"/>
    <property type="match status" value="1"/>
</dbReference>
<feature type="transmembrane region" description="Helical" evidence="6">
    <location>
        <begin position="214"/>
        <end position="231"/>
    </location>
</feature>
<feature type="transmembrane region" description="Helical" evidence="6">
    <location>
        <begin position="85"/>
        <end position="104"/>
    </location>
</feature>
<evidence type="ECO:0000256" key="3">
    <source>
        <dbReference type="ARBA" id="ARBA00022692"/>
    </source>
</evidence>
<proteinExistence type="predicted"/>
<keyword evidence="4 6" id="KW-1133">Transmembrane helix</keyword>
<accession>A0AAE8FRQ5</accession>
<comment type="caution">
    <text evidence="7">The sequence shown here is derived from an EMBL/GenBank/DDBJ whole genome shotgun (WGS) entry which is preliminary data.</text>
</comment>
<feature type="transmembrane region" description="Helical" evidence="6">
    <location>
        <begin position="330"/>
        <end position="349"/>
    </location>
</feature>
<name>A0AAE8FRQ5_CLOPF</name>
<keyword evidence="3 6" id="KW-0812">Transmembrane</keyword>
<feature type="transmembrane region" description="Helical" evidence="6">
    <location>
        <begin position="441"/>
        <end position="468"/>
    </location>
</feature>
<feature type="transmembrane region" description="Helical" evidence="6">
    <location>
        <begin position="294"/>
        <end position="318"/>
    </location>
</feature>